<reference evidence="3" key="1">
    <citation type="submission" date="2020-03" db="EMBL/GenBank/DDBJ databases">
        <title>FDA dAtabase for Regulatory Grade micrObial Sequences (FDA-ARGOS): Supporting development and validation of Infectious Disease Dx tests.</title>
        <authorList>
            <person name="Campos J."/>
            <person name="Goldberg B."/>
            <person name="Tallon L."/>
            <person name="Sadzewicz L."/>
            <person name="Vavikolanu K."/>
            <person name="Mehta A."/>
            <person name="Aluvathingal J."/>
            <person name="Nadendla S."/>
            <person name="Nandy P."/>
            <person name="Geyer C."/>
            <person name="Yan Y."/>
            <person name="Sichtig H."/>
        </authorList>
    </citation>
    <scope>NUCLEOTIDE SEQUENCE [LARGE SCALE GENOMIC DNA]</scope>
    <source>
        <strain evidence="3">FDAARGOS_652</strain>
    </source>
</reference>
<dbReference type="SMART" id="SM00293">
    <property type="entry name" value="PWWP"/>
    <property type="match status" value="1"/>
</dbReference>
<dbReference type="SUPFAM" id="SSF63748">
    <property type="entry name" value="Tudor/PWWP/MBT"/>
    <property type="match status" value="1"/>
</dbReference>
<feature type="compositionally biased region" description="Polar residues" evidence="1">
    <location>
        <begin position="323"/>
        <end position="341"/>
    </location>
</feature>
<evidence type="ECO:0000256" key="1">
    <source>
        <dbReference type="SAM" id="MobiDB-lite"/>
    </source>
</evidence>
<evidence type="ECO:0000313" key="3">
    <source>
        <dbReference type="EMBL" id="KAF6051196.1"/>
    </source>
</evidence>
<feature type="domain" description="PWWP" evidence="2">
    <location>
        <begin position="7"/>
        <end position="76"/>
    </location>
</feature>
<dbReference type="Gene3D" id="2.30.30.140">
    <property type="match status" value="1"/>
</dbReference>
<sequence length="376" mass="42644">MLEEYPPKSIVIAKVKGYPAWPAMVLDPDLLPSHILNKRPKNKQQEPTPNVLPIKFFSDDTYIWIKSNDIKPLSKDDIAAHFVQSSQKRRKDTVLDQAFRLASDPLDMEVFIKYGSKGAPDVIEMDEDDDNDENDEEETVVVKTPARKKQKVSTTSKSTSSKRSIAEAKREAERELLAQYDSDWGLQDINKYSIKEGNYIFDSLAEQKAVFDNIPDISQFSELYEKSIEKFKKIEEQVIEQLLSATPNTDELCHLLTQFSALISKLPRSSITKSQLLRALILDQRKHSSDQAQHEFKDKTAKILKRLGIEVRENTEDELVVKSENSTAQSTPASTAQSTPEVTEPVRKEEIVVKQESEAVNSVDSPLKHEVQINGN</sequence>
<feature type="region of interest" description="Disordered" evidence="1">
    <location>
        <begin position="121"/>
        <end position="166"/>
    </location>
</feature>
<feature type="compositionally biased region" description="Low complexity" evidence="1">
    <location>
        <begin position="152"/>
        <end position="162"/>
    </location>
</feature>
<feature type="compositionally biased region" description="Basic and acidic residues" evidence="1">
    <location>
        <begin position="344"/>
        <end position="357"/>
    </location>
</feature>
<comment type="caution">
    <text evidence="3">The sequence shown here is derived from an EMBL/GenBank/DDBJ whole genome shotgun (WGS) entry which is preliminary data.</text>
</comment>
<feature type="compositionally biased region" description="Acidic residues" evidence="1">
    <location>
        <begin position="123"/>
        <end position="139"/>
    </location>
</feature>
<evidence type="ECO:0000259" key="2">
    <source>
        <dbReference type="PROSITE" id="PS50812"/>
    </source>
</evidence>
<protein>
    <submittedName>
        <fullName evidence="3">PWWP domain family protein</fullName>
    </submittedName>
</protein>
<dbReference type="Pfam" id="PF00855">
    <property type="entry name" value="PWWP"/>
    <property type="match status" value="1"/>
</dbReference>
<gene>
    <name evidence="3" type="ORF">FOB60_003864</name>
</gene>
<dbReference type="OrthoDB" id="62853at2759"/>
<proteinExistence type="predicted"/>
<dbReference type="InterPro" id="IPR000313">
    <property type="entry name" value="PWWP_dom"/>
</dbReference>
<accession>A0A8X7TAK3</accession>
<feature type="region of interest" description="Disordered" evidence="1">
    <location>
        <begin position="319"/>
        <end position="376"/>
    </location>
</feature>
<feature type="compositionally biased region" description="Basic and acidic residues" evidence="1">
    <location>
        <begin position="366"/>
        <end position="376"/>
    </location>
</feature>
<organism evidence="3 4">
    <name type="scientific">Candida parapsilosis</name>
    <name type="common">Yeast</name>
    <dbReference type="NCBI Taxonomy" id="5480"/>
    <lineage>
        <taxon>Eukaryota</taxon>
        <taxon>Fungi</taxon>
        <taxon>Dikarya</taxon>
        <taxon>Ascomycota</taxon>
        <taxon>Saccharomycotina</taxon>
        <taxon>Pichiomycetes</taxon>
        <taxon>Debaryomycetaceae</taxon>
        <taxon>Candida/Lodderomyces clade</taxon>
        <taxon>Candida</taxon>
    </lineage>
</organism>
<dbReference type="EMBL" id="JABWAB010000005">
    <property type="protein sequence ID" value="KAF6051196.1"/>
    <property type="molecule type" value="Genomic_DNA"/>
</dbReference>
<name>A0A8X7TAK3_CANPA</name>
<dbReference type="PROSITE" id="PS50812">
    <property type="entry name" value="PWWP"/>
    <property type="match status" value="1"/>
</dbReference>
<dbReference type="Proteomes" id="UP000590412">
    <property type="component" value="Unassembled WGS sequence"/>
</dbReference>
<evidence type="ECO:0000313" key="4">
    <source>
        <dbReference type="Proteomes" id="UP000590412"/>
    </source>
</evidence>
<dbReference type="AlphaFoldDB" id="A0A8X7TAK3"/>